<dbReference type="InterPro" id="IPR029021">
    <property type="entry name" value="Prot-tyrosine_phosphatase-like"/>
</dbReference>
<accession>A0ABD5XT22</accession>
<feature type="domain" description="Tyrosine specific protein phosphatases" evidence="1">
    <location>
        <begin position="94"/>
        <end position="137"/>
    </location>
</feature>
<protein>
    <submittedName>
        <fullName evidence="2">Dual specificity protein phosphatase</fullName>
    </submittedName>
</protein>
<comment type="caution">
    <text evidence="2">The sequence shown here is derived from an EMBL/GenBank/DDBJ whole genome shotgun (WGS) entry which is preliminary data.</text>
</comment>
<evidence type="ECO:0000313" key="2">
    <source>
        <dbReference type="EMBL" id="MFC7138252.1"/>
    </source>
</evidence>
<dbReference type="Proteomes" id="UP001596432">
    <property type="component" value="Unassembled WGS sequence"/>
</dbReference>
<evidence type="ECO:0000259" key="1">
    <source>
        <dbReference type="PROSITE" id="PS50056"/>
    </source>
</evidence>
<dbReference type="PROSITE" id="PS50056">
    <property type="entry name" value="TYR_PHOSPHATASE_2"/>
    <property type="match status" value="1"/>
</dbReference>
<dbReference type="Gene3D" id="3.90.190.10">
    <property type="entry name" value="Protein tyrosine phosphatase superfamily"/>
    <property type="match status" value="1"/>
</dbReference>
<dbReference type="RefSeq" id="WP_274323897.1">
    <property type="nucleotide sequence ID" value="NZ_CP118158.1"/>
</dbReference>
<proteinExistence type="predicted"/>
<organism evidence="2 3">
    <name type="scientific">Halosimplex aquaticum</name>
    <dbReference type="NCBI Taxonomy" id="3026162"/>
    <lineage>
        <taxon>Archaea</taxon>
        <taxon>Methanobacteriati</taxon>
        <taxon>Methanobacteriota</taxon>
        <taxon>Stenosarchaea group</taxon>
        <taxon>Halobacteria</taxon>
        <taxon>Halobacteriales</taxon>
        <taxon>Haloarculaceae</taxon>
        <taxon>Halosimplex</taxon>
    </lineage>
</organism>
<sequence length="158" mass="17200">MHGPDWWRDGRAVVRPFGHRHGDPVVRRIGDRDLFLGNVHAADPDRTDRSFDAVLSATREPQPSTTHHRPLVDGPEADWPAFEAAADTACRLLGEGSLLIHCSHGVSRSATLAAVALAIRTGRSFREALSTVQSARPPAQPHPALHELAVVYLAEKSD</sequence>
<gene>
    <name evidence="2" type="ORF">ACFQMA_00155</name>
</gene>
<dbReference type="SUPFAM" id="SSF52799">
    <property type="entry name" value="(Phosphotyrosine protein) phosphatases II"/>
    <property type="match status" value="1"/>
</dbReference>
<dbReference type="InterPro" id="IPR016130">
    <property type="entry name" value="Tyr_Pase_AS"/>
</dbReference>
<dbReference type="PROSITE" id="PS00383">
    <property type="entry name" value="TYR_PHOSPHATASE_1"/>
    <property type="match status" value="1"/>
</dbReference>
<name>A0ABD5XT22_9EURY</name>
<reference evidence="2 3" key="1">
    <citation type="journal article" date="2019" name="Int. J. Syst. Evol. Microbiol.">
        <title>The Global Catalogue of Microorganisms (GCM) 10K type strain sequencing project: providing services to taxonomists for standard genome sequencing and annotation.</title>
        <authorList>
            <consortium name="The Broad Institute Genomics Platform"/>
            <consortium name="The Broad Institute Genome Sequencing Center for Infectious Disease"/>
            <person name="Wu L."/>
            <person name="Ma J."/>
        </authorList>
    </citation>
    <scope>NUCLEOTIDE SEQUENCE [LARGE SCALE GENOMIC DNA]</scope>
    <source>
        <strain evidence="2 3">XZYJT29</strain>
    </source>
</reference>
<dbReference type="GeneID" id="78818479"/>
<dbReference type="InterPro" id="IPR000387">
    <property type="entry name" value="Tyr_Pase_dom"/>
</dbReference>
<keyword evidence="3" id="KW-1185">Reference proteome</keyword>
<dbReference type="EMBL" id="JBHTAS010000001">
    <property type="protein sequence ID" value="MFC7138252.1"/>
    <property type="molecule type" value="Genomic_DNA"/>
</dbReference>
<dbReference type="AlphaFoldDB" id="A0ABD5XT22"/>
<dbReference type="CDD" id="cd14498">
    <property type="entry name" value="DSP"/>
    <property type="match status" value="1"/>
</dbReference>
<evidence type="ECO:0000313" key="3">
    <source>
        <dbReference type="Proteomes" id="UP001596432"/>
    </source>
</evidence>